<dbReference type="PANTHER" id="PTHR43330:SF27">
    <property type="entry name" value="METHIONINE AMINOPEPTIDASE"/>
    <property type="match status" value="1"/>
</dbReference>
<accession>A0A1F5JL00</accession>
<dbReference type="Pfam" id="PF00557">
    <property type="entry name" value="Peptidase_M24"/>
    <property type="match status" value="1"/>
</dbReference>
<proteinExistence type="inferred from homology"/>
<evidence type="ECO:0000313" key="9">
    <source>
        <dbReference type="EMBL" id="OGE29317.1"/>
    </source>
</evidence>
<dbReference type="InterPro" id="IPR000994">
    <property type="entry name" value="Pept_M24"/>
</dbReference>
<dbReference type="PRINTS" id="PR00599">
    <property type="entry name" value="MAPEPTIDASE"/>
</dbReference>
<dbReference type="GO" id="GO:0046872">
    <property type="term" value="F:metal ion binding"/>
    <property type="evidence" value="ECO:0007669"/>
    <property type="project" value="UniProtKB-UniRule"/>
</dbReference>
<evidence type="ECO:0000256" key="7">
    <source>
        <dbReference type="RuleBase" id="RU003653"/>
    </source>
</evidence>
<keyword evidence="3 6" id="KW-0645">Protease</keyword>
<evidence type="ECO:0000256" key="2">
    <source>
        <dbReference type="ARBA" id="ARBA00022438"/>
    </source>
</evidence>
<feature type="binding site" evidence="6">
    <location>
        <position position="173"/>
    </location>
    <ligand>
        <name>a divalent metal cation</name>
        <dbReference type="ChEBI" id="CHEBI:60240"/>
        <label>2</label>
        <note>catalytic</note>
    </ligand>
</feature>
<evidence type="ECO:0000259" key="8">
    <source>
        <dbReference type="Pfam" id="PF00557"/>
    </source>
</evidence>
<comment type="subunit">
    <text evidence="6">Monomer.</text>
</comment>
<dbReference type="InterPro" id="IPR036005">
    <property type="entry name" value="Creatinase/aminopeptidase-like"/>
</dbReference>
<gene>
    <name evidence="6" type="primary">map</name>
    <name evidence="9" type="ORF">A2867_03100</name>
</gene>
<comment type="catalytic activity">
    <reaction evidence="6 7">
        <text>Release of N-terminal amino acids, preferentially methionine, from peptides and arylamides.</text>
        <dbReference type="EC" id="3.4.11.18"/>
    </reaction>
</comment>
<dbReference type="AlphaFoldDB" id="A0A1F5JL00"/>
<feature type="binding site" evidence="6">
    <location>
        <position position="206"/>
    </location>
    <ligand>
        <name>a divalent metal cation</name>
        <dbReference type="ChEBI" id="CHEBI:60240"/>
        <label>2</label>
        <note>catalytic</note>
    </ligand>
</feature>
<evidence type="ECO:0000256" key="6">
    <source>
        <dbReference type="HAMAP-Rule" id="MF_01974"/>
    </source>
</evidence>
<dbReference type="GO" id="GO:0005829">
    <property type="term" value="C:cytosol"/>
    <property type="evidence" value="ECO:0007669"/>
    <property type="project" value="TreeGrafter"/>
</dbReference>
<feature type="binding site" evidence="6">
    <location>
        <position position="93"/>
    </location>
    <ligand>
        <name>a divalent metal cation</name>
        <dbReference type="ChEBI" id="CHEBI:60240"/>
        <label>1</label>
    </ligand>
</feature>
<evidence type="ECO:0000313" key="10">
    <source>
        <dbReference type="Proteomes" id="UP000177555"/>
    </source>
</evidence>
<organism evidence="9 10">
    <name type="scientific">Candidatus Daviesbacteria bacterium RIFCSPHIGHO2_01_FULL_40_11</name>
    <dbReference type="NCBI Taxonomy" id="1797762"/>
    <lineage>
        <taxon>Bacteria</taxon>
        <taxon>Candidatus Daviesiibacteriota</taxon>
    </lineage>
</organism>
<dbReference type="EMBL" id="MFCP01000007">
    <property type="protein sequence ID" value="OGE29317.1"/>
    <property type="molecule type" value="Genomic_DNA"/>
</dbReference>
<evidence type="ECO:0000256" key="1">
    <source>
        <dbReference type="ARBA" id="ARBA00002521"/>
    </source>
</evidence>
<reference evidence="9 10" key="1">
    <citation type="journal article" date="2016" name="Nat. Commun.">
        <title>Thousands of microbial genomes shed light on interconnected biogeochemical processes in an aquifer system.</title>
        <authorList>
            <person name="Anantharaman K."/>
            <person name="Brown C.T."/>
            <person name="Hug L.A."/>
            <person name="Sharon I."/>
            <person name="Castelle C.J."/>
            <person name="Probst A.J."/>
            <person name="Thomas B.C."/>
            <person name="Singh A."/>
            <person name="Wilkins M.J."/>
            <person name="Karaoz U."/>
            <person name="Brodie E.L."/>
            <person name="Williams K.H."/>
            <person name="Hubbard S.S."/>
            <person name="Banfield J.F."/>
        </authorList>
    </citation>
    <scope>NUCLEOTIDE SEQUENCE [LARGE SCALE GENOMIC DNA]</scope>
</reference>
<feature type="binding site" evidence="6">
    <location>
        <position position="237"/>
    </location>
    <ligand>
        <name>a divalent metal cation</name>
        <dbReference type="ChEBI" id="CHEBI:60240"/>
        <label>2</label>
        <note>catalytic</note>
    </ligand>
</feature>
<sequence length="256" mass="27662">MKARNTYEQSLMRKSGVIAAKALKKAVEAIKVGVAELEIDEIARKEIIKLGGDLSYKTVPGYKYATCITVNEQVVHGIPTNRKFESGDLVSVDLAVVYKGWHTDCAWSILVSEQGIGDWGQLKKTKFLKIGEAALWDGIEQAVDGNRVGDISSAIQEKIEGSGYSVVRSLVGHGVGRSLHEDPEIPGFGKAGSGLSLKSGMGLAIEVIYTVGSPDVILDSDGWTFSSSDKSWGGLFEMTVIVGRKEVEVLTDWRKA</sequence>
<dbReference type="GO" id="GO:0070006">
    <property type="term" value="F:metalloaminopeptidase activity"/>
    <property type="evidence" value="ECO:0007669"/>
    <property type="project" value="UniProtKB-UniRule"/>
</dbReference>
<dbReference type="InterPro" id="IPR002467">
    <property type="entry name" value="Pept_M24A_MAP1"/>
</dbReference>
<dbReference type="PANTHER" id="PTHR43330">
    <property type="entry name" value="METHIONINE AMINOPEPTIDASE"/>
    <property type="match status" value="1"/>
</dbReference>
<dbReference type="Gene3D" id="3.90.230.10">
    <property type="entry name" value="Creatinase/methionine aminopeptidase superfamily"/>
    <property type="match status" value="1"/>
</dbReference>
<dbReference type="HAMAP" id="MF_01974">
    <property type="entry name" value="MetAP_1"/>
    <property type="match status" value="1"/>
</dbReference>
<dbReference type="NCBIfam" id="TIGR00500">
    <property type="entry name" value="met_pdase_I"/>
    <property type="match status" value="1"/>
</dbReference>
<feature type="domain" description="Peptidase M24" evidence="8">
    <location>
        <begin position="11"/>
        <end position="211"/>
    </location>
</feature>
<name>A0A1F5JL00_9BACT</name>
<feature type="binding site" evidence="6">
    <location>
        <position position="104"/>
    </location>
    <ligand>
        <name>a divalent metal cation</name>
        <dbReference type="ChEBI" id="CHEBI:60240"/>
        <label>2</label>
        <note>catalytic</note>
    </ligand>
</feature>
<feature type="binding site" evidence="6">
    <location>
        <position position="237"/>
    </location>
    <ligand>
        <name>a divalent metal cation</name>
        <dbReference type="ChEBI" id="CHEBI:60240"/>
        <label>1</label>
    </ligand>
</feature>
<evidence type="ECO:0000256" key="3">
    <source>
        <dbReference type="ARBA" id="ARBA00022670"/>
    </source>
</evidence>
<keyword evidence="5 6" id="KW-0378">Hydrolase</keyword>
<feature type="binding site" evidence="6">
    <location>
        <position position="76"/>
    </location>
    <ligand>
        <name>substrate</name>
    </ligand>
</feature>
<dbReference type="EC" id="3.4.11.18" evidence="6 7"/>
<evidence type="ECO:0000256" key="4">
    <source>
        <dbReference type="ARBA" id="ARBA00022723"/>
    </source>
</evidence>
<comment type="cofactor">
    <cofactor evidence="6">
        <name>Co(2+)</name>
        <dbReference type="ChEBI" id="CHEBI:48828"/>
    </cofactor>
    <cofactor evidence="6">
        <name>Zn(2+)</name>
        <dbReference type="ChEBI" id="CHEBI:29105"/>
    </cofactor>
    <cofactor evidence="6">
        <name>Mn(2+)</name>
        <dbReference type="ChEBI" id="CHEBI:29035"/>
    </cofactor>
    <cofactor evidence="6">
        <name>Fe(2+)</name>
        <dbReference type="ChEBI" id="CHEBI:29033"/>
    </cofactor>
    <text evidence="6">Binds 2 divalent metal cations per subunit. Has a high-affinity and a low affinity metal-binding site. The true nature of the physiological cofactor is under debate. The enzyme is active with cobalt, zinc, manganese or divalent iron ions. Most likely, methionine aminopeptidases function as mononuclear Fe(2+)-metalloproteases under physiological conditions, and the catalytically relevant metal-binding site has been assigned to the histidine-containing high-affinity site.</text>
</comment>
<dbReference type="GO" id="GO:0006508">
    <property type="term" value="P:proteolysis"/>
    <property type="evidence" value="ECO:0007669"/>
    <property type="project" value="UniProtKB-KW"/>
</dbReference>
<dbReference type="SUPFAM" id="SSF55920">
    <property type="entry name" value="Creatinase/aminopeptidase"/>
    <property type="match status" value="1"/>
</dbReference>
<feature type="binding site" evidence="6">
    <location>
        <position position="104"/>
    </location>
    <ligand>
        <name>a divalent metal cation</name>
        <dbReference type="ChEBI" id="CHEBI:60240"/>
        <label>1</label>
    </ligand>
</feature>
<feature type="binding site" evidence="6">
    <location>
        <position position="180"/>
    </location>
    <ligand>
        <name>substrate</name>
    </ligand>
</feature>
<keyword evidence="2 6" id="KW-0031">Aminopeptidase</keyword>
<evidence type="ECO:0000256" key="5">
    <source>
        <dbReference type="ARBA" id="ARBA00022801"/>
    </source>
</evidence>
<dbReference type="InterPro" id="IPR001714">
    <property type="entry name" value="Pept_M24_MAP"/>
</dbReference>
<keyword evidence="4 6" id="KW-0479">Metal-binding</keyword>
<dbReference type="Proteomes" id="UP000177555">
    <property type="component" value="Unassembled WGS sequence"/>
</dbReference>
<dbReference type="GO" id="GO:0004239">
    <property type="term" value="F:initiator methionyl aminopeptidase activity"/>
    <property type="evidence" value="ECO:0007669"/>
    <property type="project" value="UniProtKB-UniRule"/>
</dbReference>
<comment type="function">
    <text evidence="1 6">Removes the N-terminal methionine from nascent proteins. The N-terminal methionine is often cleaved when the second residue in the primary sequence is small and uncharged (Met-Ala-, Cys, Gly, Pro, Ser, Thr, or Val). Requires deformylation of the N(alpha)-formylated initiator methionine before it can be hydrolyzed.</text>
</comment>
<comment type="similarity">
    <text evidence="6">Belongs to the peptidase M24A family. Methionine aminopeptidase type 1 subfamily.</text>
</comment>
<comment type="caution">
    <text evidence="9">The sequence shown here is derived from an EMBL/GenBank/DDBJ whole genome shotgun (WGS) entry which is preliminary data.</text>
</comment>
<protein>
    <recommendedName>
        <fullName evidence="6 7">Methionine aminopeptidase</fullName>
        <shortName evidence="6">MAP</shortName>
        <shortName evidence="6">MetAP</shortName>
        <ecNumber evidence="6 7">3.4.11.18</ecNumber>
    </recommendedName>
    <alternativeName>
        <fullName evidence="6">Peptidase M</fullName>
    </alternativeName>
</protein>